<proteinExistence type="predicted"/>
<dbReference type="InterPro" id="IPR036514">
    <property type="entry name" value="SGNH_hydro_sf"/>
</dbReference>
<evidence type="ECO:0008006" key="4">
    <source>
        <dbReference type="Google" id="ProtNLM"/>
    </source>
</evidence>
<reference evidence="3" key="1">
    <citation type="submission" date="2016-10" db="EMBL/GenBank/DDBJ databases">
        <authorList>
            <person name="Varghese N."/>
            <person name="Submissions S."/>
        </authorList>
    </citation>
    <scope>NUCLEOTIDE SEQUENCE [LARGE SCALE GENOMIC DNA]</scope>
    <source>
        <strain evidence="3">CGMCC 1.6963</strain>
    </source>
</reference>
<dbReference type="Gene3D" id="3.40.50.1110">
    <property type="entry name" value="SGNH hydrolase"/>
    <property type="match status" value="1"/>
</dbReference>
<accession>A0A1H9WPT9</accession>
<dbReference type="SUPFAM" id="SSF52266">
    <property type="entry name" value="SGNH hydrolase"/>
    <property type="match status" value="1"/>
</dbReference>
<name>A0A1H9WPT9_9MICO</name>
<dbReference type="InterPro" id="IPR006311">
    <property type="entry name" value="TAT_signal"/>
</dbReference>
<evidence type="ECO:0000313" key="2">
    <source>
        <dbReference type="EMBL" id="SES35821.1"/>
    </source>
</evidence>
<dbReference type="Proteomes" id="UP000199019">
    <property type="component" value="Unassembled WGS sequence"/>
</dbReference>
<keyword evidence="3" id="KW-1185">Reference proteome</keyword>
<dbReference type="STRING" id="587636.SAMN05216199_3084"/>
<protein>
    <recommendedName>
        <fullName evidence="4">SGNH hydrolase-type esterase domain-containing protein</fullName>
    </recommendedName>
</protein>
<dbReference type="AlphaFoldDB" id="A0A1H9WPT9"/>
<dbReference type="EMBL" id="FOHB01000005">
    <property type="protein sequence ID" value="SES35821.1"/>
    <property type="molecule type" value="Genomic_DNA"/>
</dbReference>
<sequence>MGETPPRRPRRPYARDTDPPGRHSRGMQVPRRRTILAVAAAAVLTTAGALGTPAPTHAAWQENVRTVSADRTWQVARGHGVWMYGDSITAADAPQLAGSLHSRGLTLAWDATPGIPTEPAVDRLLERLHDSRPPARLVMALGTNDGDARLVAAQVERVMHAVPPTTRVWWVNTWKQRWLVTGGDSDRRAADLVNAALAQADRRHGNLAVVDWSVVVAAEPRRYLRDGVHTLPAGREARNGLILRAVTG</sequence>
<evidence type="ECO:0000256" key="1">
    <source>
        <dbReference type="SAM" id="MobiDB-lite"/>
    </source>
</evidence>
<gene>
    <name evidence="2" type="ORF">SAMN05216199_3084</name>
</gene>
<organism evidence="2 3">
    <name type="scientific">Pedococcus cremeus</name>
    <dbReference type="NCBI Taxonomy" id="587636"/>
    <lineage>
        <taxon>Bacteria</taxon>
        <taxon>Bacillati</taxon>
        <taxon>Actinomycetota</taxon>
        <taxon>Actinomycetes</taxon>
        <taxon>Micrococcales</taxon>
        <taxon>Intrasporangiaceae</taxon>
        <taxon>Pedococcus</taxon>
    </lineage>
</organism>
<feature type="compositionally biased region" description="Basic residues" evidence="1">
    <location>
        <begin position="22"/>
        <end position="31"/>
    </location>
</feature>
<dbReference type="PROSITE" id="PS51318">
    <property type="entry name" value="TAT"/>
    <property type="match status" value="1"/>
</dbReference>
<evidence type="ECO:0000313" key="3">
    <source>
        <dbReference type="Proteomes" id="UP000199019"/>
    </source>
</evidence>
<feature type="region of interest" description="Disordered" evidence="1">
    <location>
        <begin position="1"/>
        <end position="31"/>
    </location>
</feature>